<dbReference type="SUPFAM" id="SSF53474">
    <property type="entry name" value="alpha/beta-Hydrolases"/>
    <property type="match status" value="1"/>
</dbReference>
<dbReference type="InterPro" id="IPR022742">
    <property type="entry name" value="Hydrolase_4"/>
</dbReference>
<organism evidence="3 4">
    <name type="scientific">Isoptericola peretonis</name>
    <dbReference type="NCBI Taxonomy" id="2918523"/>
    <lineage>
        <taxon>Bacteria</taxon>
        <taxon>Bacillati</taxon>
        <taxon>Actinomycetota</taxon>
        <taxon>Actinomycetes</taxon>
        <taxon>Micrococcales</taxon>
        <taxon>Promicromonosporaceae</taxon>
        <taxon>Isoptericola</taxon>
    </lineage>
</organism>
<dbReference type="Gene3D" id="3.40.50.1820">
    <property type="entry name" value="alpha/beta hydrolase"/>
    <property type="match status" value="1"/>
</dbReference>
<dbReference type="Pfam" id="PF12146">
    <property type="entry name" value="Hydrolase_4"/>
    <property type="match status" value="1"/>
</dbReference>
<name>A0ABT0J408_9MICO</name>
<evidence type="ECO:0000256" key="1">
    <source>
        <dbReference type="SAM" id="MobiDB-lite"/>
    </source>
</evidence>
<proteinExistence type="predicted"/>
<evidence type="ECO:0000313" key="4">
    <source>
        <dbReference type="Proteomes" id="UP001651050"/>
    </source>
</evidence>
<dbReference type="EMBL" id="JALQCY010000003">
    <property type="protein sequence ID" value="MCK9794248.1"/>
    <property type="molecule type" value="Genomic_DNA"/>
</dbReference>
<keyword evidence="3" id="KW-0378">Hydrolase</keyword>
<keyword evidence="4" id="KW-1185">Reference proteome</keyword>
<dbReference type="RefSeq" id="WP_416344094.1">
    <property type="nucleotide sequence ID" value="NZ_JALQCY010000003.1"/>
</dbReference>
<accession>A0ABT0J408</accession>
<sequence>MEEAGTDIAWRPDVLPGFEQRTLPLEPDFEGEVVATLVRRAPAPDGGAGSDRQDAVPDAGVDVLYVHGWTDYFFQTHLAAFWERQGARFYALDLRKYGRSLREHQTPGFVTALATYDEDVEAALAVLGHGPEPSSGRRLVLMGHSTGGLVLSLWAAHKPGRAAALVLNSPWLEFQTRSVGRWVLEPGLRAQAALAPRSHLMNVDLGFYVRSVSKRFDGAWDLDPGWRPDLGWRATPAWLSAIFQGQERVARGLGIDAPVLVLLSARSTAPVRWSPEMLRTDSVLEVGGVARRVPALGSLVTLVRIDGALHDVTLSAPEVREVVWRETSRWFAAYVAPRPAPAEPAPSGLAGWWRRTFRGGRRSGRAISRHSDRTSSTSSPASSVKRTPDSSKPSLR</sequence>
<dbReference type="GO" id="GO:0016787">
    <property type="term" value="F:hydrolase activity"/>
    <property type="evidence" value="ECO:0007669"/>
    <property type="project" value="UniProtKB-KW"/>
</dbReference>
<comment type="caution">
    <text evidence="3">The sequence shown here is derived from an EMBL/GenBank/DDBJ whole genome shotgun (WGS) entry which is preliminary data.</text>
</comment>
<feature type="region of interest" description="Disordered" evidence="1">
    <location>
        <begin position="361"/>
        <end position="396"/>
    </location>
</feature>
<feature type="domain" description="Serine aminopeptidase S33" evidence="2">
    <location>
        <begin position="63"/>
        <end position="264"/>
    </location>
</feature>
<feature type="compositionally biased region" description="Low complexity" evidence="1">
    <location>
        <begin position="374"/>
        <end position="385"/>
    </location>
</feature>
<evidence type="ECO:0000259" key="2">
    <source>
        <dbReference type="Pfam" id="PF12146"/>
    </source>
</evidence>
<dbReference type="InterPro" id="IPR029058">
    <property type="entry name" value="AB_hydrolase_fold"/>
</dbReference>
<protein>
    <submittedName>
        <fullName evidence="3">Alpha/beta hydrolase</fullName>
    </submittedName>
</protein>
<gene>
    <name evidence="3" type="ORF">M1843_10885</name>
</gene>
<dbReference type="Proteomes" id="UP001651050">
    <property type="component" value="Unassembled WGS sequence"/>
</dbReference>
<reference evidence="3 4" key="1">
    <citation type="submission" date="2022-02" db="EMBL/GenBank/DDBJ databases">
        <title>The car tank lid bacteriome: a reservoir of bacteria with potential in bioremediation of fuel.</title>
        <authorList>
            <person name="Vidal-Verdu A."/>
            <person name="Gomez-Martinez D."/>
            <person name="Latorre-Perez A."/>
            <person name="Pereto J."/>
            <person name="Porcar M."/>
        </authorList>
    </citation>
    <scope>NUCLEOTIDE SEQUENCE [LARGE SCALE GENOMIC DNA]</scope>
    <source>
        <strain evidence="3 4">4D.3</strain>
    </source>
</reference>
<evidence type="ECO:0000313" key="3">
    <source>
        <dbReference type="EMBL" id="MCK9794248.1"/>
    </source>
</evidence>